<dbReference type="InterPro" id="IPR032313">
    <property type="entry name" value="DUF4980"/>
</dbReference>
<evidence type="ECO:0000256" key="1">
    <source>
        <dbReference type="ARBA" id="ARBA00009902"/>
    </source>
</evidence>
<keyword evidence="2 5" id="KW-0378">Hydrolase</keyword>
<dbReference type="InterPro" id="IPR018053">
    <property type="entry name" value="Glyco_hydro_32_AS"/>
</dbReference>
<evidence type="ECO:0000256" key="2">
    <source>
        <dbReference type="ARBA" id="ARBA00022801"/>
    </source>
</evidence>
<dbReference type="SMART" id="SM00640">
    <property type="entry name" value="Glyco_32"/>
    <property type="match status" value="1"/>
</dbReference>
<evidence type="ECO:0000259" key="6">
    <source>
        <dbReference type="Pfam" id="PF00251"/>
    </source>
</evidence>
<feature type="domain" description="Glycosyl hydrolase family 32 N-terminal" evidence="6">
    <location>
        <begin position="276"/>
        <end position="574"/>
    </location>
</feature>
<protein>
    <submittedName>
        <fullName evidence="9">Invertase</fullName>
    </submittedName>
</protein>
<dbReference type="GeneID" id="84807789"/>
<dbReference type="SUPFAM" id="SSF75005">
    <property type="entry name" value="Arabinanase/levansucrase/invertase"/>
    <property type="match status" value="1"/>
</dbReference>
<keyword evidence="4 5" id="KW-0326">Glycosidase</keyword>
<feature type="domain" description="DUF4980" evidence="8">
    <location>
        <begin position="184"/>
        <end position="275"/>
    </location>
</feature>
<dbReference type="Pfam" id="PF16352">
    <property type="entry name" value="DUF4980"/>
    <property type="match status" value="1"/>
</dbReference>
<dbReference type="Pfam" id="PF00251">
    <property type="entry name" value="Glyco_hydro_32N"/>
    <property type="match status" value="1"/>
</dbReference>
<dbReference type="GO" id="GO:0004575">
    <property type="term" value="F:sucrose alpha-glucosidase activity"/>
    <property type="evidence" value="ECO:0007669"/>
    <property type="project" value="TreeGrafter"/>
</dbReference>
<name>A0A250FQX4_9FLAO</name>
<dbReference type="InterPro" id="IPR013148">
    <property type="entry name" value="Glyco_hydro_32_N"/>
</dbReference>
<dbReference type="GO" id="GO:0005987">
    <property type="term" value="P:sucrose catabolic process"/>
    <property type="evidence" value="ECO:0007669"/>
    <property type="project" value="TreeGrafter"/>
</dbReference>
<dbReference type="PANTHER" id="PTHR42800">
    <property type="entry name" value="EXOINULINASE INUD (AFU_ORTHOLOGUE AFUA_5G00480)"/>
    <property type="match status" value="1"/>
</dbReference>
<gene>
    <name evidence="9" type="ORF">CGC50_04335</name>
</gene>
<dbReference type="RefSeq" id="WP_095909837.1">
    <property type="nucleotide sequence ID" value="NZ_CP022386.1"/>
</dbReference>
<dbReference type="PROSITE" id="PS51257">
    <property type="entry name" value="PROKAR_LIPOPROTEIN"/>
    <property type="match status" value="1"/>
</dbReference>
<evidence type="ECO:0000259" key="8">
    <source>
        <dbReference type="Pfam" id="PF16352"/>
    </source>
</evidence>
<dbReference type="Gene3D" id="2.60.120.560">
    <property type="entry name" value="Exo-inulinase, domain 1"/>
    <property type="match status" value="1"/>
</dbReference>
<accession>A0A250FQX4</accession>
<feature type="domain" description="Glycosyl hydrolase family 32 C-terminal" evidence="7">
    <location>
        <begin position="612"/>
        <end position="733"/>
    </location>
</feature>
<evidence type="ECO:0000256" key="5">
    <source>
        <dbReference type="RuleBase" id="RU362110"/>
    </source>
</evidence>
<dbReference type="FunFam" id="2.115.10.20:FF:000003">
    <property type="entry name" value="Levanbiose-producing levanase"/>
    <property type="match status" value="1"/>
</dbReference>
<keyword evidence="3" id="KW-0119">Carbohydrate metabolism</keyword>
<dbReference type="InterPro" id="IPR001362">
    <property type="entry name" value="Glyco_hydro_32"/>
</dbReference>
<dbReference type="CDD" id="cd18622">
    <property type="entry name" value="GH32_Inu-like"/>
    <property type="match status" value="1"/>
</dbReference>
<reference evidence="10" key="1">
    <citation type="submission" date="2017-06" db="EMBL/GenBank/DDBJ databases">
        <title>Capnocytophaga spp. assemblies.</title>
        <authorList>
            <person name="Gulvik C.A."/>
        </authorList>
    </citation>
    <scope>NUCLEOTIDE SEQUENCE [LARGE SCALE GENOMIC DNA]</scope>
    <source>
        <strain evidence="10">H1496</strain>
    </source>
</reference>
<dbReference type="KEGG" id="cgh:CGC50_04335"/>
<dbReference type="Gene3D" id="2.115.10.20">
    <property type="entry name" value="Glycosyl hydrolase domain, family 43"/>
    <property type="match status" value="1"/>
</dbReference>
<dbReference type="OrthoDB" id="9759709at2"/>
<evidence type="ECO:0000256" key="3">
    <source>
        <dbReference type="ARBA" id="ARBA00023277"/>
    </source>
</evidence>
<proteinExistence type="inferred from homology"/>
<evidence type="ECO:0000256" key="4">
    <source>
        <dbReference type="ARBA" id="ARBA00023295"/>
    </source>
</evidence>
<dbReference type="InterPro" id="IPR023296">
    <property type="entry name" value="Glyco_hydro_beta-prop_sf"/>
</dbReference>
<evidence type="ECO:0000259" key="7">
    <source>
        <dbReference type="Pfam" id="PF08244"/>
    </source>
</evidence>
<dbReference type="Pfam" id="PF08244">
    <property type="entry name" value="Glyco_hydro_32C"/>
    <property type="match status" value="1"/>
</dbReference>
<dbReference type="InterPro" id="IPR013320">
    <property type="entry name" value="ConA-like_dom_sf"/>
</dbReference>
<comment type="similarity">
    <text evidence="1 5">Belongs to the glycosyl hydrolase 32 family.</text>
</comment>
<dbReference type="InterPro" id="IPR013189">
    <property type="entry name" value="Glyco_hydro_32_C"/>
</dbReference>
<dbReference type="Proteomes" id="UP000217250">
    <property type="component" value="Chromosome"/>
</dbReference>
<dbReference type="PANTHER" id="PTHR42800:SF1">
    <property type="entry name" value="EXOINULINASE INUD (AFU_ORTHOLOGUE AFUA_5G00480)"/>
    <property type="match status" value="1"/>
</dbReference>
<dbReference type="GO" id="GO:0005737">
    <property type="term" value="C:cytoplasm"/>
    <property type="evidence" value="ECO:0007669"/>
    <property type="project" value="TreeGrafter"/>
</dbReference>
<evidence type="ECO:0000313" key="9">
    <source>
        <dbReference type="EMBL" id="ATA86458.1"/>
    </source>
</evidence>
<organism evidence="9 10">
    <name type="scientific">Capnocytophaga gingivalis</name>
    <dbReference type="NCBI Taxonomy" id="1017"/>
    <lineage>
        <taxon>Bacteria</taxon>
        <taxon>Pseudomonadati</taxon>
        <taxon>Bacteroidota</taxon>
        <taxon>Flavobacteriia</taxon>
        <taxon>Flavobacteriales</taxon>
        <taxon>Flavobacteriaceae</taxon>
        <taxon>Capnocytophaga</taxon>
    </lineage>
</organism>
<dbReference type="EMBL" id="CP022386">
    <property type="protein sequence ID" value="ATA86458.1"/>
    <property type="molecule type" value="Genomic_DNA"/>
</dbReference>
<dbReference type="SUPFAM" id="SSF49899">
    <property type="entry name" value="Concanavalin A-like lectins/glucanases"/>
    <property type="match status" value="1"/>
</dbReference>
<sequence length="738" mass="83781">MRKFSLYNFLSLLVLTSCQNQEPDLMIEDFESASFANWTVEGDAFGETPAQGSLSGEQPVTGFQGSYLANSFHNGDDSRGILTSKPFRIERDFINFLIGRGMSEDTYIELLVGEQRVAKSHSPVESEALQLMSWDVKAYRGQEASLRIVDNQRGSWGHILIDAIEQSNQYKSNIMENYTLTYDISQKYLLLPIEDSAPETKVQLMVEGKEVGVAMDIRLAKTHIEYWLPLPVDAYRGKKISLVFGQAMKGDMGISQIKPSDTFDLNYDEPYRPYYHFTPEYGWMNDPNGMVYHNGEYHLFYQYNPYGVRWGNMHWGHAVSEDMMHWKHLPIALAPDPLGAIFSGSAVVDKDNTAGFGKGAIVAFYTSAGERQTQSIAYSLDNGRTFTKYEHNPVIANPNIADFRDPKVFWYAPQRKWIMSLATSQTITFYASKNLKEWERLSEFGQNIGAHTGVWECPDLFPLSYEGKTKWVLFVSINPGGPNGGNATQYFIGDFDGTTFTPEALPYPLWIDYGRDNYAGVTWNNIPESDGRRLFLGWMNNWDYGNSVPTKNFRSAMTLPRELRLQHNGSHLVVASFPVKEVGDEQDNQPIIMNKLAENPLPIGADFYNNGYVVSFTVKLNALKAFRFALQNSKGEKIVYYFDTEEKNFVVDRRKSGLTDFSNNFADPLIVAPLIPKKSYTIHLWVDKASVEAFVNGGEVVQTNTVFPTEPYNQLWFDLRGNTVVSVENITLYKIKNQ</sequence>
<dbReference type="PROSITE" id="PS00609">
    <property type="entry name" value="GLYCOSYL_HYDROL_F32"/>
    <property type="match status" value="1"/>
</dbReference>
<evidence type="ECO:0000313" key="10">
    <source>
        <dbReference type="Proteomes" id="UP000217250"/>
    </source>
</evidence>
<dbReference type="AlphaFoldDB" id="A0A250FQX4"/>